<dbReference type="SUPFAM" id="SSF50475">
    <property type="entry name" value="FMN-binding split barrel"/>
    <property type="match status" value="1"/>
</dbReference>
<dbReference type="PANTHER" id="PTHR34071">
    <property type="entry name" value="5-NITROIMIDAZOLE ANTIBIOTICS RESISTANCE PROTEIN, NIMA-FAMILY-RELATED PROTEIN-RELATED"/>
    <property type="match status" value="1"/>
</dbReference>
<evidence type="ECO:0000313" key="1">
    <source>
        <dbReference type="EMBL" id="EGJ50630.1"/>
    </source>
</evidence>
<proteinExistence type="predicted"/>
<accession>F3YXD2</accession>
<evidence type="ECO:0000313" key="2">
    <source>
        <dbReference type="Proteomes" id="UP000007844"/>
    </source>
</evidence>
<dbReference type="InterPro" id="IPR024747">
    <property type="entry name" value="Pyridox_Oxase-rel"/>
</dbReference>
<dbReference type="KEGG" id="daf:Desaf_2304"/>
<keyword evidence="2" id="KW-1185">Reference proteome</keyword>
<name>F3YXD2_DESAF</name>
<dbReference type="PANTHER" id="PTHR34071:SF2">
    <property type="entry name" value="FLAVIN-NUCLEOTIDE-BINDING PROTEIN"/>
    <property type="match status" value="1"/>
</dbReference>
<reference evidence="1 2" key="1">
    <citation type="journal article" date="2011" name="J. Bacteriol.">
        <title>Genome sequence of the mercury-methylating and pleomorphic Desulfovibrio africanus Strain Walvis Bay.</title>
        <authorList>
            <person name="Brown S.D."/>
            <person name="Wall J.D."/>
            <person name="Kucken A.M."/>
            <person name="Gilmour C.C."/>
            <person name="Podar M."/>
            <person name="Brandt C.C."/>
            <person name="Teshima H."/>
            <person name="Detter J.C."/>
            <person name="Han C.S."/>
            <person name="Land M.L."/>
            <person name="Lucas S."/>
            <person name="Han J."/>
            <person name="Pennacchio L."/>
            <person name="Nolan M."/>
            <person name="Pitluck S."/>
            <person name="Woyke T."/>
            <person name="Goodwin L."/>
            <person name="Palumbo A.V."/>
            <person name="Elias D.A."/>
        </authorList>
    </citation>
    <scope>NUCLEOTIDE SEQUENCE [LARGE SCALE GENOMIC DNA]</scope>
    <source>
        <strain evidence="1 2">Walvis Bay</strain>
    </source>
</reference>
<dbReference type="HOGENOM" id="CLU_067890_1_2_7"/>
<dbReference type="STRING" id="690850.Desaf_2304"/>
<dbReference type="RefSeq" id="WP_014260339.1">
    <property type="nucleotide sequence ID" value="NC_016629.1"/>
</dbReference>
<dbReference type="InterPro" id="IPR012349">
    <property type="entry name" value="Split_barrel_FMN-bd"/>
</dbReference>
<protein>
    <submittedName>
        <fullName evidence="1">Pyridoxamine 5'-phosphate oxidase-related FMN-binding protein</fullName>
    </submittedName>
</protein>
<sequence>MRRKDREITDKAELESLLRQGRVCHLAMCGQSGQDSSEVGSPYVLPVNYGYADGALYVHGASKGRKADILRSNPRVAFSILLSEELKAGSNGCEWTTYYVSLCGEGRAEVIEKGEDKALALTKFMEHYAPGPHELPATAVAGTMVVRIAIESLSGKRNPGSR</sequence>
<organism evidence="1 2">
    <name type="scientific">Desulfocurvibacter africanus subsp. africanus str. Walvis Bay</name>
    <dbReference type="NCBI Taxonomy" id="690850"/>
    <lineage>
        <taxon>Bacteria</taxon>
        <taxon>Pseudomonadati</taxon>
        <taxon>Thermodesulfobacteriota</taxon>
        <taxon>Desulfovibrionia</taxon>
        <taxon>Desulfovibrionales</taxon>
        <taxon>Desulfovibrionaceae</taxon>
        <taxon>Desulfocurvibacter</taxon>
    </lineage>
</organism>
<dbReference type="AlphaFoldDB" id="F3YXD2"/>
<dbReference type="Gene3D" id="2.30.110.10">
    <property type="entry name" value="Electron Transport, Fmn-binding Protein, Chain A"/>
    <property type="match status" value="1"/>
</dbReference>
<dbReference type="EMBL" id="CP003221">
    <property type="protein sequence ID" value="EGJ50630.1"/>
    <property type="molecule type" value="Genomic_DNA"/>
</dbReference>
<dbReference type="Proteomes" id="UP000007844">
    <property type="component" value="Chromosome"/>
</dbReference>
<dbReference type="eggNOG" id="COG3467">
    <property type="taxonomic scope" value="Bacteria"/>
</dbReference>
<dbReference type="Pfam" id="PF12900">
    <property type="entry name" value="Pyridox_ox_2"/>
    <property type="match status" value="1"/>
</dbReference>
<gene>
    <name evidence="1" type="ORF">Desaf_2304</name>
</gene>